<organism evidence="2 3">
    <name type="scientific">Pterulicium gracile</name>
    <dbReference type="NCBI Taxonomy" id="1884261"/>
    <lineage>
        <taxon>Eukaryota</taxon>
        <taxon>Fungi</taxon>
        <taxon>Dikarya</taxon>
        <taxon>Basidiomycota</taxon>
        <taxon>Agaricomycotina</taxon>
        <taxon>Agaricomycetes</taxon>
        <taxon>Agaricomycetidae</taxon>
        <taxon>Agaricales</taxon>
        <taxon>Pleurotineae</taxon>
        <taxon>Pterulaceae</taxon>
        <taxon>Pterulicium</taxon>
    </lineage>
</organism>
<evidence type="ECO:0000313" key="3">
    <source>
        <dbReference type="Proteomes" id="UP000305067"/>
    </source>
</evidence>
<name>A0A5C3QC76_9AGAR</name>
<keyword evidence="3" id="KW-1185">Reference proteome</keyword>
<dbReference type="Proteomes" id="UP000305067">
    <property type="component" value="Unassembled WGS sequence"/>
</dbReference>
<feature type="signal peptide" evidence="1">
    <location>
        <begin position="1"/>
        <end position="22"/>
    </location>
</feature>
<gene>
    <name evidence="2" type="ORF">BDV98DRAFT_572522</name>
</gene>
<proteinExistence type="predicted"/>
<evidence type="ECO:0000256" key="1">
    <source>
        <dbReference type="SAM" id="SignalP"/>
    </source>
</evidence>
<protein>
    <submittedName>
        <fullName evidence="2">Uncharacterized protein</fullName>
    </submittedName>
</protein>
<dbReference type="AlphaFoldDB" id="A0A5C3QC76"/>
<evidence type="ECO:0000313" key="2">
    <source>
        <dbReference type="EMBL" id="TFK98659.1"/>
    </source>
</evidence>
<reference evidence="2 3" key="1">
    <citation type="journal article" date="2019" name="Nat. Ecol. Evol.">
        <title>Megaphylogeny resolves global patterns of mushroom evolution.</title>
        <authorList>
            <person name="Varga T."/>
            <person name="Krizsan K."/>
            <person name="Foldi C."/>
            <person name="Dima B."/>
            <person name="Sanchez-Garcia M."/>
            <person name="Sanchez-Ramirez S."/>
            <person name="Szollosi G.J."/>
            <person name="Szarkandi J.G."/>
            <person name="Papp V."/>
            <person name="Albert L."/>
            <person name="Andreopoulos W."/>
            <person name="Angelini C."/>
            <person name="Antonin V."/>
            <person name="Barry K.W."/>
            <person name="Bougher N.L."/>
            <person name="Buchanan P."/>
            <person name="Buyck B."/>
            <person name="Bense V."/>
            <person name="Catcheside P."/>
            <person name="Chovatia M."/>
            <person name="Cooper J."/>
            <person name="Damon W."/>
            <person name="Desjardin D."/>
            <person name="Finy P."/>
            <person name="Geml J."/>
            <person name="Haridas S."/>
            <person name="Hughes K."/>
            <person name="Justo A."/>
            <person name="Karasinski D."/>
            <person name="Kautmanova I."/>
            <person name="Kiss B."/>
            <person name="Kocsube S."/>
            <person name="Kotiranta H."/>
            <person name="LaButti K.M."/>
            <person name="Lechner B.E."/>
            <person name="Liimatainen K."/>
            <person name="Lipzen A."/>
            <person name="Lukacs Z."/>
            <person name="Mihaltcheva S."/>
            <person name="Morgado L.N."/>
            <person name="Niskanen T."/>
            <person name="Noordeloos M.E."/>
            <person name="Ohm R.A."/>
            <person name="Ortiz-Santana B."/>
            <person name="Ovrebo C."/>
            <person name="Racz N."/>
            <person name="Riley R."/>
            <person name="Savchenko A."/>
            <person name="Shiryaev A."/>
            <person name="Soop K."/>
            <person name="Spirin V."/>
            <person name="Szebenyi C."/>
            <person name="Tomsovsky M."/>
            <person name="Tulloss R.E."/>
            <person name="Uehling J."/>
            <person name="Grigoriev I.V."/>
            <person name="Vagvolgyi C."/>
            <person name="Papp T."/>
            <person name="Martin F.M."/>
            <person name="Miettinen O."/>
            <person name="Hibbett D.S."/>
            <person name="Nagy L.G."/>
        </authorList>
    </citation>
    <scope>NUCLEOTIDE SEQUENCE [LARGE SCALE GENOMIC DNA]</scope>
    <source>
        <strain evidence="2 3">CBS 309.79</strain>
    </source>
</reference>
<keyword evidence="1" id="KW-0732">Signal</keyword>
<dbReference type="EMBL" id="ML178838">
    <property type="protein sequence ID" value="TFK98659.1"/>
    <property type="molecule type" value="Genomic_DNA"/>
</dbReference>
<feature type="chain" id="PRO_5023097681" evidence="1">
    <location>
        <begin position="23"/>
        <end position="141"/>
    </location>
</feature>
<accession>A0A5C3QC76</accession>
<sequence>MKFALLPLVSLVPFFLPSVSTSAVPTNTEVSQSASPAYSRWTESNLTRRQSNPDCPYTPFTEFKNNCPKGTTLAIYIGSSYAFTLDSVHDNPRQSITTRFDFENHQTFYATINQGAAGGPAPSASANVNTFFFMVSWPFAC</sequence>